<gene>
    <name evidence="1" type="ORF">O6H91_22G005600</name>
</gene>
<protein>
    <submittedName>
        <fullName evidence="1">Uncharacterized protein</fullName>
    </submittedName>
</protein>
<accession>A0ACC2ACC3</accession>
<reference evidence="2" key="1">
    <citation type="journal article" date="2024" name="Proc. Natl. Acad. Sci. U.S.A.">
        <title>Extraordinary preservation of gene collinearity over three hundred million years revealed in homosporous lycophytes.</title>
        <authorList>
            <person name="Li C."/>
            <person name="Wickell D."/>
            <person name="Kuo L.Y."/>
            <person name="Chen X."/>
            <person name="Nie B."/>
            <person name="Liao X."/>
            <person name="Peng D."/>
            <person name="Ji J."/>
            <person name="Jenkins J."/>
            <person name="Williams M."/>
            <person name="Shu S."/>
            <person name="Plott C."/>
            <person name="Barry K."/>
            <person name="Rajasekar S."/>
            <person name="Grimwood J."/>
            <person name="Han X."/>
            <person name="Sun S."/>
            <person name="Hou Z."/>
            <person name="He W."/>
            <person name="Dai G."/>
            <person name="Sun C."/>
            <person name="Schmutz J."/>
            <person name="Leebens-Mack J.H."/>
            <person name="Li F.W."/>
            <person name="Wang L."/>
        </authorList>
    </citation>
    <scope>NUCLEOTIDE SEQUENCE [LARGE SCALE GENOMIC DNA]</scope>
    <source>
        <strain evidence="2">cv. PW_Plant_1</strain>
    </source>
</reference>
<comment type="caution">
    <text evidence="1">The sequence shown here is derived from an EMBL/GenBank/DDBJ whole genome shotgun (WGS) entry which is preliminary data.</text>
</comment>
<keyword evidence="2" id="KW-1185">Reference proteome</keyword>
<name>A0ACC2ACC3_DIPCM</name>
<sequence>MASAALVSVGVFAWKQLSGSQNPCQIHSMATQTPSASPHTGCLHFLRPSIPTSTLGLAVVERKIGLGYQVRAKQNDEEGLKRLRDKKRIEEALPDLAELGKDELQVFLDLDLESSFDFEQSRHYEMVFLIHEACAEEVPAVVKDVKDYIREKKGKIWRLNDWGMRNLAYKIKKASRANYILMNIEMSSQAIDGLKALLDKDERVIRHLVMKEKKAITEPTEPPEEYFPTQASEDDHSSSVDENVTDEEGEDEEAEEEEEVEDEEGEDEEEELEEVDDRRDELVLR</sequence>
<dbReference type="EMBL" id="CM055113">
    <property type="protein sequence ID" value="KAJ7515205.1"/>
    <property type="molecule type" value="Genomic_DNA"/>
</dbReference>
<organism evidence="1 2">
    <name type="scientific">Diphasiastrum complanatum</name>
    <name type="common">Issler's clubmoss</name>
    <name type="synonym">Lycopodium complanatum</name>
    <dbReference type="NCBI Taxonomy" id="34168"/>
    <lineage>
        <taxon>Eukaryota</taxon>
        <taxon>Viridiplantae</taxon>
        <taxon>Streptophyta</taxon>
        <taxon>Embryophyta</taxon>
        <taxon>Tracheophyta</taxon>
        <taxon>Lycopodiopsida</taxon>
        <taxon>Lycopodiales</taxon>
        <taxon>Lycopodiaceae</taxon>
        <taxon>Lycopodioideae</taxon>
        <taxon>Diphasiastrum</taxon>
    </lineage>
</organism>
<proteinExistence type="predicted"/>
<evidence type="ECO:0000313" key="1">
    <source>
        <dbReference type="EMBL" id="KAJ7515205.1"/>
    </source>
</evidence>
<evidence type="ECO:0000313" key="2">
    <source>
        <dbReference type="Proteomes" id="UP001162992"/>
    </source>
</evidence>
<dbReference type="Proteomes" id="UP001162992">
    <property type="component" value="Chromosome 22"/>
</dbReference>